<keyword evidence="2" id="KW-0328">Glycosyltransferase</keyword>
<feature type="domain" description="Glycosyltransferase subfamily 4-like N-terminal" evidence="4">
    <location>
        <begin position="24"/>
        <end position="202"/>
    </location>
</feature>
<dbReference type="AlphaFoldDB" id="A0A1H9RKR6"/>
<dbReference type="Pfam" id="PF13692">
    <property type="entry name" value="Glyco_trans_1_4"/>
    <property type="match status" value="1"/>
</dbReference>
<accession>A0A1H9RKR6</accession>
<dbReference type="RefSeq" id="WP_091755856.1">
    <property type="nucleotide sequence ID" value="NZ_FOHB01000001.1"/>
</dbReference>
<dbReference type="CDD" id="cd03794">
    <property type="entry name" value="GT4_WbuB-like"/>
    <property type="match status" value="1"/>
</dbReference>
<evidence type="ECO:0000256" key="3">
    <source>
        <dbReference type="ARBA" id="ARBA00022679"/>
    </source>
</evidence>
<protein>
    <recommendedName>
        <fullName evidence="1">D-inositol 3-phosphate glycosyltransferase</fullName>
    </recommendedName>
</protein>
<dbReference type="Proteomes" id="UP000199019">
    <property type="component" value="Unassembled WGS sequence"/>
</dbReference>
<dbReference type="GO" id="GO:0016758">
    <property type="term" value="F:hexosyltransferase activity"/>
    <property type="evidence" value="ECO:0007669"/>
    <property type="project" value="TreeGrafter"/>
</dbReference>
<dbReference type="GO" id="GO:1901137">
    <property type="term" value="P:carbohydrate derivative biosynthetic process"/>
    <property type="evidence" value="ECO:0007669"/>
    <property type="project" value="UniProtKB-ARBA"/>
</dbReference>
<dbReference type="STRING" id="587636.SAMN05216199_1020"/>
<sequence>MKIAMVTQWYDPEGSSAALPGVISRALRREGHEVHVLTGFPNYPTGTLLPGYRVRPYMREDIKGVTVHRAPLFPSHDSRASRRALNYLSFAAGAAAVAVTRLPKVEAVLVHGTPATAAIPALALESLRGTPFVFHVQDLWPQTVVNAGFLTGGTSRVERILHRYCDLVYRRASTVAVIAPGMVEQIAQRGVSDDKLEIVPNWADEAAFRPAEKNQNLADSFGLDRPFTVMYAGIFGKYQNLGVLLDAARELRDRRDIGFALVGGGVEERRLRDRVAAEQLDNVRFVPMQPFDQMTDVLALGDVQLVSLQDLPLFRSTLPSKLQATLAAGRPIIGAVVGDAADVIRDSRSGITVTPGSTIEMVEAITTLAGMGRTEREKLGEQGRGYYLDNFSEKVAVERLTGLLERAAEGSQR</sequence>
<reference evidence="6" key="1">
    <citation type="submission" date="2016-10" db="EMBL/GenBank/DDBJ databases">
        <authorList>
            <person name="Varghese N."/>
            <person name="Submissions S."/>
        </authorList>
    </citation>
    <scope>NUCLEOTIDE SEQUENCE [LARGE SCALE GENOMIC DNA]</scope>
    <source>
        <strain evidence="6">CGMCC 1.6963</strain>
    </source>
</reference>
<evidence type="ECO:0000259" key="4">
    <source>
        <dbReference type="Pfam" id="PF13579"/>
    </source>
</evidence>
<dbReference type="EMBL" id="FOHB01000001">
    <property type="protein sequence ID" value="SER73178.1"/>
    <property type="molecule type" value="Genomic_DNA"/>
</dbReference>
<dbReference type="Gene3D" id="3.40.50.2000">
    <property type="entry name" value="Glycogen Phosphorylase B"/>
    <property type="match status" value="2"/>
</dbReference>
<dbReference type="OrthoDB" id="3180470at2"/>
<proteinExistence type="predicted"/>
<dbReference type="InterPro" id="IPR050194">
    <property type="entry name" value="Glycosyltransferase_grp1"/>
</dbReference>
<dbReference type="SUPFAM" id="SSF53756">
    <property type="entry name" value="UDP-Glycosyltransferase/glycogen phosphorylase"/>
    <property type="match status" value="1"/>
</dbReference>
<evidence type="ECO:0000313" key="6">
    <source>
        <dbReference type="Proteomes" id="UP000199019"/>
    </source>
</evidence>
<dbReference type="PANTHER" id="PTHR45947:SF3">
    <property type="entry name" value="SULFOQUINOVOSYL TRANSFERASE SQD2"/>
    <property type="match status" value="1"/>
</dbReference>
<name>A0A1H9RKR6_9MICO</name>
<dbReference type="InterPro" id="IPR028098">
    <property type="entry name" value="Glyco_trans_4-like_N"/>
</dbReference>
<keyword evidence="6" id="KW-1185">Reference proteome</keyword>
<dbReference type="Pfam" id="PF13579">
    <property type="entry name" value="Glyco_trans_4_4"/>
    <property type="match status" value="1"/>
</dbReference>
<organism evidence="5 6">
    <name type="scientific">Pedococcus cremeus</name>
    <dbReference type="NCBI Taxonomy" id="587636"/>
    <lineage>
        <taxon>Bacteria</taxon>
        <taxon>Bacillati</taxon>
        <taxon>Actinomycetota</taxon>
        <taxon>Actinomycetes</taxon>
        <taxon>Micrococcales</taxon>
        <taxon>Intrasporangiaceae</taxon>
        <taxon>Pedococcus</taxon>
    </lineage>
</organism>
<gene>
    <name evidence="5" type="ORF">SAMN05216199_1020</name>
</gene>
<evidence type="ECO:0000313" key="5">
    <source>
        <dbReference type="EMBL" id="SER73178.1"/>
    </source>
</evidence>
<dbReference type="PANTHER" id="PTHR45947">
    <property type="entry name" value="SULFOQUINOVOSYL TRANSFERASE SQD2"/>
    <property type="match status" value="1"/>
</dbReference>
<evidence type="ECO:0000256" key="2">
    <source>
        <dbReference type="ARBA" id="ARBA00022676"/>
    </source>
</evidence>
<keyword evidence="3 5" id="KW-0808">Transferase</keyword>
<evidence type="ECO:0000256" key="1">
    <source>
        <dbReference type="ARBA" id="ARBA00021292"/>
    </source>
</evidence>